<evidence type="ECO:0000313" key="8">
    <source>
        <dbReference type="Proteomes" id="UP000002457"/>
    </source>
</evidence>
<dbReference type="Pfam" id="PF16906">
    <property type="entry name" value="Ribosomal_L26"/>
    <property type="match status" value="1"/>
</dbReference>
<name>B8GKE4_METPE</name>
<dbReference type="InterPro" id="IPR008991">
    <property type="entry name" value="Translation_prot_SH3-like_sf"/>
</dbReference>
<comment type="similarity">
    <text evidence="1 4">Belongs to the universal ribosomal protein uL24 family.</text>
</comment>
<comment type="subunit">
    <text evidence="4">Part of the 50S ribosomal subunit.</text>
</comment>
<dbReference type="Pfam" id="PF00467">
    <property type="entry name" value="KOW"/>
    <property type="match status" value="1"/>
</dbReference>
<accession>B8GKE4</accession>
<feature type="domain" description="KOW" evidence="6">
    <location>
        <begin position="51"/>
        <end position="81"/>
    </location>
</feature>
<dbReference type="GO" id="GO:0015934">
    <property type="term" value="C:large ribosomal subunit"/>
    <property type="evidence" value="ECO:0007669"/>
    <property type="project" value="UniProtKB-UniRule"/>
</dbReference>
<sequence length="122" mass="13398">MVRIASKQPRKQRKARYDATQHQRSAMLGAPLAPALREKYDGKRTLRVVTGDTVKVLRGDFIGEEGVVDGVDTRTSKIIVHGVSVTKADGTEVPRKVDPSNVQIIKLNLKDPRRAAKLGEVA</sequence>
<evidence type="ECO:0000259" key="6">
    <source>
        <dbReference type="Pfam" id="PF00467"/>
    </source>
</evidence>
<comment type="function">
    <text evidence="4">One of two assembly initiator proteins, it binds directly to the 5'-end of the 23S rRNA, where it nucleates assembly of the 50S subunit.</text>
</comment>
<dbReference type="SUPFAM" id="SSF50104">
    <property type="entry name" value="Translation proteins SH3-like domain"/>
    <property type="match status" value="1"/>
</dbReference>
<evidence type="ECO:0000256" key="3">
    <source>
        <dbReference type="ARBA" id="ARBA00023274"/>
    </source>
</evidence>
<keyword evidence="3 4" id="KW-0687">Ribonucleoprotein</keyword>
<proteinExistence type="inferred from homology"/>
<dbReference type="PANTHER" id="PTHR11143">
    <property type="entry name" value="60S RIBOSOMAL PROTEIN L26 FAMILY MEMBER"/>
    <property type="match status" value="1"/>
</dbReference>
<keyword evidence="4" id="KW-0699">rRNA-binding</keyword>
<keyword evidence="2 4" id="KW-0689">Ribosomal protein</keyword>
<comment type="function">
    <text evidence="4">Located at the polypeptide exit tunnel on the outside of the subunit.</text>
</comment>
<dbReference type="RefSeq" id="WP_012617146.1">
    <property type="nucleotide sequence ID" value="NC_011832.1"/>
</dbReference>
<dbReference type="InterPro" id="IPR005756">
    <property type="entry name" value="Ribosomal_uL24_euk/arc"/>
</dbReference>
<dbReference type="NCBIfam" id="TIGR01080">
    <property type="entry name" value="rplX_A_E"/>
    <property type="match status" value="1"/>
</dbReference>
<dbReference type="InterPro" id="IPR005824">
    <property type="entry name" value="KOW"/>
</dbReference>
<dbReference type="GeneID" id="7272777"/>
<dbReference type="Gene3D" id="2.30.30.30">
    <property type="match status" value="1"/>
</dbReference>
<dbReference type="OrthoDB" id="10899at2157"/>
<dbReference type="HOGENOM" id="CLU_093240_2_1_2"/>
<organism evidence="7 8">
    <name type="scientific">Methanosphaerula palustris (strain ATCC BAA-1556 / DSM 19958 / E1-9c)</name>
    <dbReference type="NCBI Taxonomy" id="521011"/>
    <lineage>
        <taxon>Archaea</taxon>
        <taxon>Methanobacteriati</taxon>
        <taxon>Methanobacteriota</taxon>
        <taxon>Stenosarchaea group</taxon>
        <taxon>Methanomicrobia</taxon>
        <taxon>Methanomicrobiales</taxon>
        <taxon>Methanoregulaceae</taxon>
        <taxon>Methanosphaerula</taxon>
    </lineage>
</organism>
<evidence type="ECO:0000256" key="5">
    <source>
        <dbReference type="SAM" id="MobiDB-lite"/>
    </source>
</evidence>
<dbReference type="STRING" id="521011.Mpal_0453"/>
<dbReference type="KEGG" id="mpl:Mpal_0453"/>
<protein>
    <recommendedName>
        <fullName evidence="4">Large ribosomal subunit protein uL24</fullName>
    </recommendedName>
</protein>
<dbReference type="CDD" id="cd06089">
    <property type="entry name" value="KOW_RPL26"/>
    <property type="match status" value="1"/>
</dbReference>
<evidence type="ECO:0000256" key="2">
    <source>
        <dbReference type="ARBA" id="ARBA00022980"/>
    </source>
</evidence>
<dbReference type="InterPro" id="IPR014722">
    <property type="entry name" value="Rib_uL2_dom2"/>
</dbReference>
<dbReference type="GO" id="GO:0006412">
    <property type="term" value="P:translation"/>
    <property type="evidence" value="ECO:0007669"/>
    <property type="project" value="UniProtKB-UniRule"/>
</dbReference>
<dbReference type="eggNOG" id="arCOG04094">
    <property type="taxonomic scope" value="Archaea"/>
</dbReference>
<dbReference type="InterPro" id="IPR041988">
    <property type="entry name" value="Ribosomal_uL24_KOW"/>
</dbReference>
<reference evidence="7 8" key="1">
    <citation type="journal article" date="2015" name="Genome Announc.">
        <title>Complete Genome Sequence of Methanosphaerula palustris E1-9CT, a Hydrogenotrophic Methanogen Isolated from a Minerotrophic Fen Peatland.</title>
        <authorList>
            <person name="Cadillo-Quiroz H."/>
            <person name="Browne P."/>
            <person name="Kyrpides N."/>
            <person name="Woyke T."/>
            <person name="Goodwin L."/>
            <person name="Detter C."/>
            <person name="Yavitt J.B."/>
            <person name="Zinder S.H."/>
        </authorList>
    </citation>
    <scope>NUCLEOTIDE SEQUENCE [LARGE SCALE GENOMIC DNA]</scope>
    <source>
        <strain evidence="8">ATCC BAA-1556 / DSM 19958 / E1-9c</strain>
    </source>
</reference>
<dbReference type="Proteomes" id="UP000002457">
    <property type="component" value="Chromosome"/>
</dbReference>
<dbReference type="GO" id="GO:0019843">
    <property type="term" value="F:rRNA binding"/>
    <property type="evidence" value="ECO:0007669"/>
    <property type="project" value="UniProtKB-UniRule"/>
</dbReference>
<keyword evidence="4" id="KW-0694">RNA-binding</keyword>
<evidence type="ECO:0000256" key="4">
    <source>
        <dbReference type="HAMAP-Rule" id="MF_01326"/>
    </source>
</evidence>
<gene>
    <name evidence="4" type="primary">rpl24</name>
    <name evidence="7" type="ordered locus">Mpal_0453</name>
</gene>
<keyword evidence="8" id="KW-1185">Reference proteome</keyword>
<evidence type="ECO:0000256" key="1">
    <source>
        <dbReference type="ARBA" id="ARBA00010618"/>
    </source>
</evidence>
<dbReference type="AlphaFoldDB" id="B8GKE4"/>
<feature type="region of interest" description="Disordered" evidence="5">
    <location>
        <begin position="1"/>
        <end position="32"/>
    </location>
</feature>
<evidence type="ECO:0000313" key="7">
    <source>
        <dbReference type="EMBL" id="ACL15827.1"/>
    </source>
</evidence>
<dbReference type="HAMAP" id="MF_01326_A">
    <property type="entry name" value="Ribosomal_uL24_A"/>
    <property type="match status" value="1"/>
</dbReference>
<dbReference type="GO" id="GO:0003735">
    <property type="term" value="F:structural constituent of ribosome"/>
    <property type="evidence" value="ECO:0007669"/>
    <property type="project" value="UniProtKB-UniRule"/>
</dbReference>
<dbReference type="EMBL" id="CP001338">
    <property type="protein sequence ID" value="ACL15827.1"/>
    <property type="molecule type" value="Genomic_DNA"/>
</dbReference>